<sequence length="968" mass="114332">MIFDLKQESQKSYFYYALDSETIFYEGNTLNATLNFKSDIEVISMAEELDINKSIFAVQNMTLTLKLYQDGILRVIINEKEINKDRFRISEHDMDASIVEEQLNCNKHKISDVIQQDGNKIILKTISEDQLDSYEYRIIFSPFRIEQIVNGYTTIIVNDKDTLYFENYFKFTQSFMTYKSIKDEIDLNKLEQDPIFKMMQDMPFNRRSKVFGNVQENSWLTTFYYNIVRKDIIRQSMALSFRINSEYLFGLPERSEKLLLGLTEESDPYRLYNIDIFPHQEWNNTGLYSSIPYLQAHHQDFDAAILWYNSAETWVDIRSHDQGRLTNFVSESGQIEFFLIGSAARDSPKRLSKLVATISGFQFLPPLYTLGFHYSKWEQESSAKRISYINDQFEEAEIPLDVLWMDLPHTDDVRYFLFNQRSFTDDDVIRMSKLIHQSERRLVLITDPHIKKDQNYFVYIKGNQLELREHQGEHINIFIKNDLNQTIVGNCWPGQSLWIWIDMNEPSVFNTPEGTMSKFAIHYNSEGKKLSHRDLHNAYGLMMSRATYYGMLNRDEDKIRPFILTRSVFFGAQRFSAKWTGDNLSTFKELSVSINQMMTLGLTGISFVGADIPGFHGRPSDELFCLFYQLGSFYPFMRAHGHLDMKGREPYLQDEETQKVIKDSILIRYDFIHYYYTLFYQASTEGVPLMRPLWYEYPKNLRAFKITEQFMLGSSILYVPKLQKGQKEQKQFFGQVVEVVYIVNCYLPIEDLWYNYINKQIQKDDNDIQILVLQLHEQAIFIRGGSIIPIKMHQNKLSLLRLIRLPIKLEIYLDRNQQAEGLLYLDDGDSFRYQTHNESSYIKYAYQNKTLTYEIIQTDSYYPQAIELKIAQISVFGLKFKPSSYDILTDQLKINDDNSNLDYLHIHDDHEHEDETLHNEQRSFQERKDFKVKGFNSEEYFLMIIKNLDFTVDDGSRLIKTRNLIKIQ</sequence>
<evidence type="ECO:0000313" key="7">
    <source>
        <dbReference type="EMBL" id="CDW88484.1"/>
    </source>
</evidence>
<keyword evidence="8" id="KW-1185">Reference proteome</keyword>
<comment type="similarity">
    <text evidence="1 2">Belongs to the glycosyl hydrolase 31 family.</text>
</comment>
<evidence type="ECO:0000256" key="1">
    <source>
        <dbReference type="ARBA" id="ARBA00007806"/>
    </source>
</evidence>
<evidence type="ECO:0000259" key="5">
    <source>
        <dbReference type="Pfam" id="PF17137"/>
    </source>
</evidence>
<dbReference type="PANTHER" id="PTHR22762">
    <property type="entry name" value="ALPHA-GLUCOSIDASE"/>
    <property type="match status" value="1"/>
</dbReference>
<dbReference type="SUPFAM" id="SSF51445">
    <property type="entry name" value="(Trans)glycosidases"/>
    <property type="match status" value="1"/>
</dbReference>
<dbReference type="SUPFAM" id="SSF51011">
    <property type="entry name" value="Glycosyl hydrolase domain"/>
    <property type="match status" value="1"/>
</dbReference>
<keyword evidence="2" id="KW-0378">Hydrolase</keyword>
<evidence type="ECO:0000313" key="8">
    <source>
        <dbReference type="Proteomes" id="UP000039865"/>
    </source>
</evidence>
<reference evidence="7 8" key="1">
    <citation type="submission" date="2014-06" db="EMBL/GenBank/DDBJ databases">
        <authorList>
            <person name="Swart Estienne"/>
        </authorList>
    </citation>
    <scope>NUCLEOTIDE SEQUENCE [LARGE SCALE GENOMIC DNA]</scope>
    <source>
        <strain evidence="7 8">130c</strain>
    </source>
</reference>
<dbReference type="SUPFAM" id="SSF74650">
    <property type="entry name" value="Galactose mutarotase-like"/>
    <property type="match status" value="1"/>
</dbReference>
<dbReference type="GO" id="GO:0004553">
    <property type="term" value="F:hydrolase activity, hydrolyzing O-glycosyl compounds"/>
    <property type="evidence" value="ECO:0007669"/>
    <property type="project" value="InterPro"/>
</dbReference>
<dbReference type="Pfam" id="PF01055">
    <property type="entry name" value="Glyco_hydro_31_2nd"/>
    <property type="match status" value="1"/>
</dbReference>
<dbReference type="Proteomes" id="UP000039865">
    <property type="component" value="Unassembled WGS sequence"/>
</dbReference>
<dbReference type="InterPro" id="IPR033403">
    <property type="entry name" value="DUF5110"/>
</dbReference>
<dbReference type="EMBL" id="CCKQ01016610">
    <property type="protein sequence ID" value="CDW88484.1"/>
    <property type="molecule type" value="Genomic_DNA"/>
</dbReference>
<dbReference type="Pfam" id="PF17137">
    <property type="entry name" value="DUF5110"/>
    <property type="match status" value="1"/>
</dbReference>
<dbReference type="OMA" id="RFRISEH"/>
<evidence type="ECO:0000259" key="4">
    <source>
        <dbReference type="Pfam" id="PF13802"/>
    </source>
</evidence>
<dbReference type="InterPro" id="IPR013780">
    <property type="entry name" value="Glyco_hydro_b"/>
</dbReference>
<dbReference type="AlphaFoldDB" id="A0A078B1V5"/>
<dbReference type="InParanoid" id="A0A078B1V5"/>
<dbReference type="InterPro" id="IPR017853">
    <property type="entry name" value="GH"/>
</dbReference>
<evidence type="ECO:0000259" key="3">
    <source>
        <dbReference type="Pfam" id="PF01055"/>
    </source>
</evidence>
<feature type="domain" description="Glycosyl hydrolase family 31 C-terminal" evidence="6">
    <location>
        <begin position="686"/>
        <end position="788"/>
    </location>
</feature>
<dbReference type="PANTHER" id="PTHR22762:SF120">
    <property type="entry name" value="HETEROGLYCAN GLUCOSIDASE 1"/>
    <property type="match status" value="1"/>
</dbReference>
<accession>A0A078B1V5</accession>
<proteinExistence type="inferred from homology"/>
<dbReference type="InterPro" id="IPR025887">
    <property type="entry name" value="Glyco_hydro_31_N_dom"/>
</dbReference>
<feature type="domain" description="DUF5110" evidence="5">
    <location>
        <begin position="806"/>
        <end position="865"/>
    </location>
</feature>
<dbReference type="Gene3D" id="2.60.40.1180">
    <property type="entry name" value="Golgi alpha-mannosidase II"/>
    <property type="match status" value="2"/>
</dbReference>
<evidence type="ECO:0000259" key="6">
    <source>
        <dbReference type="Pfam" id="PF21365"/>
    </source>
</evidence>
<evidence type="ECO:0000256" key="2">
    <source>
        <dbReference type="RuleBase" id="RU361185"/>
    </source>
</evidence>
<gene>
    <name evidence="7" type="primary">Contig12962.g13822</name>
    <name evidence="7" type="ORF">STYLEM_17605</name>
</gene>
<dbReference type="InterPro" id="IPR011013">
    <property type="entry name" value="Gal_mutarotase_sf_dom"/>
</dbReference>
<dbReference type="CDD" id="cd14752">
    <property type="entry name" value="GH31_N"/>
    <property type="match status" value="1"/>
</dbReference>
<feature type="domain" description="Glycoside hydrolase family 31 TIM barrel" evidence="3">
    <location>
        <begin position="363"/>
        <end position="678"/>
    </location>
</feature>
<name>A0A078B1V5_STYLE</name>
<dbReference type="GO" id="GO:0030246">
    <property type="term" value="F:carbohydrate binding"/>
    <property type="evidence" value="ECO:0007669"/>
    <property type="project" value="InterPro"/>
</dbReference>
<dbReference type="GO" id="GO:0005975">
    <property type="term" value="P:carbohydrate metabolic process"/>
    <property type="evidence" value="ECO:0007669"/>
    <property type="project" value="InterPro"/>
</dbReference>
<dbReference type="Gene3D" id="3.20.20.80">
    <property type="entry name" value="Glycosidases"/>
    <property type="match status" value="2"/>
</dbReference>
<dbReference type="Gene3D" id="2.60.40.1760">
    <property type="entry name" value="glycosyl hydrolase (family 31)"/>
    <property type="match status" value="1"/>
</dbReference>
<dbReference type="Pfam" id="PF21365">
    <property type="entry name" value="Glyco_hydro_31_3rd"/>
    <property type="match status" value="1"/>
</dbReference>
<dbReference type="CDD" id="cd06603">
    <property type="entry name" value="GH31_GANC_GANAB_alpha"/>
    <property type="match status" value="1"/>
</dbReference>
<dbReference type="InterPro" id="IPR048395">
    <property type="entry name" value="Glyco_hydro_31_C"/>
</dbReference>
<dbReference type="InterPro" id="IPR000322">
    <property type="entry name" value="Glyco_hydro_31_TIM"/>
</dbReference>
<dbReference type="Pfam" id="PF13802">
    <property type="entry name" value="Gal_mutarotas_2"/>
    <property type="match status" value="1"/>
</dbReference>
<feature type="domain" description="Glycoside hydrolase family 31 N-terminal" evidence="4">
    <location>
        <begin position="62"/>
        <end position="316"/>
    </location>
</feature>
<keyword evidence="2" id="KW-0326">Glycosidase</keyword>
<protein>
    <submittedName>
        <fullName evidence="7">Neutral alpha-glucosidase ab</fullName>
    </submittedName>
</protein>
<organism evidence="7 8">
    <name type="scientific">Stylonychia lemnae</name>
    <name type="common">Ciliate</name>
    <dbReference type="NCBI Taxonomy" id="5949"/>
    <lineage>
        <taxon>Eukaryota</taxon>
        <taxon>Sar</taxon>
        <taxon>Alveolata</taxon>
        <taxon>Ciliophora</taxon>
        <taxon>Intramacronucleata</taxon>
        <taxon>Spirotrichea</taxon>
        <taxon>Stichotrichia</taxon>
        <taxon>Sporadotrichida</taxon>
        <taxon>Oxytrichidae</taxon>
        <taxon>Stylonychinae</taxon>
        <taxon>Stylonychia</taxon>
    </lineage>
</organism>
<dbReference type="OrthoDB" id="440381at2759"/>